<sequence>MRSRVVFFVPEWPASNSSVLESQVLVVAGFLSRRGVTCLFIGTDRSNPEARRTELHIQNTYGIQARIFGLYAARPNALNLGYTTYKAFTEARHLIKSFAPTHVYSRSFMASMFGRHLAKENNAISIYDVRGVVSEECALAGPLRGVRSWIINLLESHEMTHAARLATVSEKLARHIDHQIGRACAVVIPSCYDPERFSVDRSWRKTMRREMRAGDKDRVLCYSGGTAPWQRIEEILMLFEQVAHLTQHVRFVVLTPDPDAFSGTIASSPHCDRYVVKSCPHHQVARYLSGCDAGIIMRYDTVVNNVASPIKVAEYLACGLPLVMTKGIGDYSDDLPKRDIGLLLDETADLAEQVIRFLARPDFDLLRACASRYAVEHLTLEANWSRYRYLYEIDSESHLERRRA</sequence>
<name>A0A0S4L409_9BACT</name>
<dbReference type="RefSeq" id="WP_175304289.1">
    <property type="nucleotide sequence ID" value="NZ_CZPZ01000001.1"/>
</dbReference>
<dbReference type="EMBL" id="CZPZ01000001">
    <property type="protein sequence ID" value="CUS31418.1"/>
    <property type="molecule type" value="Genomic_DNA"/>
</dbReference>
<dbReference type="AlphaFoldDB" id="A0A0S4L409"/>
<dbReference type="Gene3D" id="3.40.50.2000">
    <property type="entry name" value="Glycogen Phosphorylase B"/>
    <property type="match status" value="2"/>
</dbReference>
<evidence type="ECO:0000313" key="2">
    <source>
        <dbReference type="Proteomes" id="UP000198736"/>
    </source>
</evidence>
<accession>A0A0S4L409</accession>
<proteinExistence type="predicted"/>
<dbReference type="STRING" id="1742973.COMA2_10092"/>
<evidence type="ECO:0008006" key="3">
    <source>
        <dbReference type="Google" id="ProtNLM"/>
    </source>
</evidence>
<evidence type="ECO:0000313" key="1">
    <source>
        <dbReference type="EMBL" id="CUS31418.1"/>
    </source>
</evidence>
<protein>
    <recommendedName>
        <fullName evidence="3">Glycosyltransferase subfamily 4-like N-terminal domain-containing protein</fullName>
    </recommendedName>
</protein>
<keyword evidence="2" id="KW-1185">Reference proteome</keyword>
<gene>
    <name evidence="1" type="ORF">COMA2_10092</name>
</gene>
<dbReference type="PANTHER" id="PTHR12526">
    <property type="entry name" value="GLYCOSYLTRANSFERASE"/>
    <property type="match status" value="1"/>
</dbReference>
<dbReference type="SUPFAM" id="SSF53756">
    <property type="entry name" value="UDP-Glycosyltransferase/glycogen phosphorylase"/>
    <property type="match status" value="1"/>
</dbReference>
<dbReference type="Pfam" id="PF13692">
    <property type="entry name" value="Glyco_trans_1_4"/>
    <property type="match status" value="1"/>
</dbReference>
<reference evidence="2" key="1">
    <citation type="submission" date="2015-10" db="EMBL/GenBank/DDBJ databases">
        <authorList>
            <person name="Luecker S."/>
            <person name="Luecker S."/>
        </authorList>
    </citation>
    <scope>NUCLEOTIDE SEQUENCE [LARGE SCALE GENOMIC DNA]</scope>
</reference>
<dbReference type="Proteomes" id="UP000198736">
    <property type="component" value="Unassembled WGS sequence"/>
</dbReference>
<organism evidence="1 2">
    <name type="scientific">Candidatus Nitrospira nitrificans</name>
    <dbReference type="NCBI Taxonomy" id="1742973"/>
    <lineage>
        <taxon>Bacteria</taxon>
        <taxon>Pseudomonadati</taxon>
        <taxon>Nitrospirota</taxon>
        <taxon>Nitrospiria</taxon>
        <taxon>Nitrospirales</taxon>
        <taxon>Nitrospiraceae</taxon>
        <taxon>Nitrospira</taxon>
    </lineage>
</organism>